<evidence type="ECO:0000259" key="2">
    <source>
        <dbReference type="Pfam" id="PF18155"/>
    </source>
</evidence>
<keyword evidence="4" id="KW-1185">Reference proteome</keyword>
<dbReference type="Pfam" id="PF18155">
    <property type="entry name" value="pPIWI_RE_Z"/>
    <property type="match status" value="1"/>
</dbReference>
<dbReference type="SUPFAM" id="SSF52540">
    <property type="entry name" value="P-loop containing nucleoside triphosphate hydrolases"/>
    <property type="match status" value="1"/>
</dbReference>
<organism evidence="3 4">
    <name type="scientific">Streptomyces synnematoformans</name>
    <dbReference type="NCBI Taxonomy" id="415721"/>
    <lineage>
        <taxon>Bacteria</taxon>
        <taxon>Bacillati</taxon>
        <taxon>Actinomycetota</taxon>
        <taxon>Actinomycetes</taxon>
        <taxon>Kitasatosporales</taxon>
        <taxon>Streptomycetaceae</taxon>
        <taxon>Streptomyces</taxon>
    </lineage>
</organism>
<evidence type="ECO:0000313" key="4">
    <source>
        <dbReference type="Proteomes" id="UP001500443"/>
    </source>
</evidence>
<dbReference type="InterPro" id="IPR055254">
    <property type="entry name" value="pPIWI_RE_Z"/>
</dbReference>
<sequence length="1201" mass="131300">MRDPESWHRSVSRALSRHSAELGGVRPAQLCQMELALHLLARIAPGESAAGAHTLLSGYPYARAAGLAVTEAHETMLTAARHLLWPLRRRRMWQQSLESYLRIPTRLRAYDVAGPGGPPVALQATVASWRLAEYDAALAGLPPHARRPLPVAPPGRSTFTDRRRDTSVTFPDTLRPGPATGHNVAAGRPGDGSALTVTRQELLATARWMDSTEREFDATDPGHWEARLAEVRLAPRDADGCGFTDSDALTLDGLLHLVGMVGAGKSTLMILIAVWAARRGLRTTLVVGDVAEQLRHTALLRSLRLPATPVVGSSTREQHAQRLHRREAAQGLENILDHDLPAFDDLSTVCVVDALRGTEAPEPLRYGDAPCESLHPEKRNTASRTTDVEDETPQPYRPGRDDAPPPDRPSFPVLSEPHGCPLWNACPRHRADRELVDSLVWVANPASLVQTAVPRHLGDERLRYLELVCLRSDIVIVDEADAVQMKLDDIFAPSATLITPAEDSWLDRLHAHKIQELSRTGRLPLTDQEIERWSAAISVASFAADRLYKLLIADEGLREWVDIEYFSPWTLQDKLLRDWFEPRPADDENGTDSDGVPDERHLYEAYEEDAPETESVAADEQSRRDVLTSLFDAFRDDPLGARGPAAELVDVTHELLTTLSPTTAADSVAAVLARLLEDTPAAGDDEATRAGYVRRLEFMLLLSALHHRLDRLTFLLPRVEAALRLPRDGSRLTRRPPLDYAPLVPEAPMGNVLGFQYLPDDRERDDDGRHSGTLRFFRCAGVGRELMLRLPEIGADRGVGRPGPHVVLMSGTSWAGTSTRAHVVAPVGAVLKPSEEALAGVGRTVFSTRFLYDDDRKPLNLSGLDPKVRPAAVRQMISLLGSPGPGGSPSPLQEELALVDDDGRHRALLLVGSYREAAVAADGLHRIERWHGRVRVLVPDAAELDPGGRGGGPDVVHAEYAAALRRGDLASFAADPSAEVLVAPLMAVERGHNILNDRRAAAFGTALFLARPHPRPDDLDLAVFAINDWATRLVRDEPDPDRGTFSELVAKEGSLDAAGLALRHRARGEWRKLLARRYVYSRLSPKEKRAYAWDQLVAMWQVIGRLVRGGVPARVVFVDARFAPVTAARLAPGADGRPAAVPPPSDNGLLAVLEGVLAPYFSDSVPADAFPDPADPALVRLLYAPLYGALRGLTHTPPTAR</sequence>
<accession>A0ABN2XCD5</accession>
<dbReference type="EMBL" id="BAAAPF010000006">
    <property type="protein sequence ID" value="GAA2109590.1"/>
    <property type="molecule type" value="Genomic_DNA"/>
</dbReference>
<reference evidence="3 4" key="1">
    <citation type="journal article" date="2019" name="Int. J. Syst. Evol. Microbiol.">
        <title>The Global Catalogue of Microorganisms (GCM) 10K type strain sequencing project: providing services to taxonomists for standard genome sequencing and annotation.</title>
        <authorList>
            <consortium name="The Broad Institute Genomics Platform"/>
            <consortium name="The Broad Institute Genome Sequencing Center for Infectious Disease"/>
            <person name="Wu L."/>
            <person name="Ma J."/>
        </authorList>
    </citation>
    <scope>NUCLEOTIDE SEQUENCE [LARGE SCALE GENOMIC DNA]</scope>
    <source>
        <strain evidence="3 4">JCM 15481</strain>
    </source>
</reference>
<protein>
    <recommendedName>
        <fullName evidence="2">pPIWI-RE three-gene island domain-containing protein</fullName>
    </recommendedName>
</protein>
<evidence type="ECO:0000256" key="1">
    <source>
        <dbReference type="SAM" id="MobiDB-lite"/>
    </source>
</evidence>
<feature type="domain" description="pPIWI-RE three-gene island" evidence="2">
    <location>
        <begin position="25"/>
        <end position="183"/>
    </location>
</feature>
<proteinExistence type="predicted"/>
<gene>
    <name evidence="3" type="ORF">GCM10009802_06060</name>
</gene>
<feature type="region of interest" description="Disordered" evidence="1">
    <location>
        <begin position="361"/>
        <end position="414"/>
    </location>
</feature>
<dbReference type="Proteomes" id="UP001500443">
    <property type="component" value="Unassembled WGS sequence"/>
</dbReference>
<dbReference type="InterPro" id="IPR027417">
    <property type="entry name" value="P-loop_NTPase"/>
</dbReference>
<dbReference type="RefSeq" id="WP_344287573.1">
    <property type="nucleotide sequence ID" value="NZ_BAAAPF010000006.1"/>
</dbReference>
<comment type="caution">
    <text evidence="3">The sequence shown here is derived from an EMBL/GenBank/DDBJ whole genome shotgun (WGS) entry which is preliminary data.</text>
</comment>
<name>A0ABN2XCD5_9ACTN</name>
<evidence type="ECO:0000313" key="3">
    <source>
        <dbReference type="EMBL" id="GAA2109590.1"/>
    </source>
</evidence>
<feature type="region of interest" description="Disordered" evidence="1">
    <location>
        <begin position="145"/>
        <end position="192"/>
    </location>
</feature>